<keyword evidence="1" id="KW-0472">Membrane</keyword>
<dbReference type="EMBL" id="JAKIJS010000001">
    <property type="protein sequence ID" value="MCF6136173.1"/>
    <property type="molecule type" value="Genomic_DNA"/>
</dbReference>
<dbReference type="Proteomes" id="UP001649381">
    <property type="component" value="Unassembled WGS sequence"/>
</dbReference>
<protein>
    <submittedName>
        <fullName evidence="2">Uncharacterized protein</fullName>
    </submittedName>
</protein>
<sequence length="60" mass="6988">MAIYYIAFASVVLFLFNSLTNRLCIQKNIPAEKQVNVFRWINIMITILLVSSYIEVIYVS</sequence>
<keyword evidence="1" id="KW-0812">Transmembrane</keyword>
<proteinExistence type="predicted"/>
<gene>
    <name evidence="2" type="ORF">L2716_00435</name>
</gene>
<accession>A0ABS9GX68</accession>
<name>A0ABS9GX68_9BACL</name>
<evidence type="ECO:0000313" key="3">
    <source>
        <dbReference type="Proteomes" id="UP001649381"/>
    </source>
</evidence>
<keyword evidence="3" id="KW-1185">Reference proteome</keyword>
<feature type="transmembrane region" description="Helical" evidence="1">
    <location>
        <begin position="37"/>
        <end position="59"/>
    </location>
</feature>
<comment type="caution">
    <text evidence="2">The sequence shown here is derived from an EMBL/GenBank/DDBJ whole genome shotgun (WGS) entry which is preliminary data.</text>
</comment>
<keyword evidence="1" id="KW-1133">Transmembrane helix</keyword>
<feature type="transmembrane region" description="Helical" evidence="1">
    <location>
        <begin position="6"/>
        <end position="25"/>
    </location>
</feature>
<reference evidence="2 3" key="1">
    <citation type="submission" date="2022-01" db="EMBL/GenBank/DDBJ databases">
        <title>Alkalihalobacillus sp. EGI L200015, a novel bacterium isolated from a salt lake sediment.</title>
        <authorList>
            <person name="Gao L."/>
            <person name="Fang B.-Z."/>
            <person name="Li W.-J."/>
        </authorList>
    </citation>
    <scope>NUCLEOTIDE SEQUENCE [LARGE SCALE GENOMIC DNA]</scope>
    <source>
        <strain evidence="2 3">KCTC 12718</strain>
    </source>
</reference>
<evidence type="ECO:0000313" key="2">
    <source>
        <dbReference type="EMBL" id="MCF6136173.1"/>
    </source>
</evidence>
<evidence type="ECO:0000256" key="1">
    <source>
        <dbReference type="SAM" id="Phobius"/>
    </source>
</evidence>
<organism evidence="2 3">
    <name type="scientific">Pseudalkalibacillus berkeleyi</name>
    <dbReference type="NCBI Taxonomy" id="1069813"/>
    <lineage>
        <taxon>Bacteria</taxon>
        <taxon>Bacillati</taxon>
        <taxon>Bacillota</taxon>
        <taxon>Bacilli</taxon>
        <taxon>Bacillales</taxon>
        <taxon>Fictibacillaceae</taxon>
        <taxon>Pseudalkalibacillus</taxon>
    </lineage>
</organism>